<feature type="region of interest" description="Disordered" evidence="1">
    <location>
        <begin position="143"/>
        <end position="173"/>
    </location>
</feature>
<sequence length="270" mass="30558">MAYKVPSKARLCFPNSGPKALQGRREADCREEDHREEDSRVQPTGEYVYNILQSWEIPKRKPFKPCDNLMRSDATFQGITSYQVDYGYKQGGQRENRPLVAKVPERQGFQGAAPYALQHEIKPTRPSKLQGVIYAPNTAAPLDLGSALRGPRGDEPGSAPPSKPTGEVVSSATRHAFAHSTEYQATFRAWPTPPVYQHTYPVYDPPKGAMQFLTSYACDYRPWSVQTRPPIRQREEFVKPTGPFQHTTTYLAEFTPKMAMPTRTRPAQRR</sequence>
<evidence type="ECO:0000313" key="2">
    <source>
        <dbReference type="EMBL" id="KAJ8380774.1"/>
    </source>
</evidence>
<protein>
    <submittedName>
        <fullName evidence="2">Uncharacterized protein</fullName>
    </submittedName>
</protein>
<dbReference type="Proteomes" id="UP001152622">
    <property type="component" value="Chromosome 1"/>
</dbReference>
<dbReference type="OrthoDB" id="365640at2759"/>
<evidence type="ECO:0000313" key="3">
    <source>
        <dbReference type="Proteomes" id="UP001152622"/>
    </source>
</evidence>
<feature type="compositionally biased region" description="Basic and acidic residues" evidence="1">
    <location>
        <begin position="23"/>
        <end position="40"/>
    </location>
</feature>
<proteinExistence type="predicted"/>
<gene>
    <name evidence="2" type="ORF">SKAU_G00015520</name>
</gene>
<feature type="region of interest" description="Disordered" evidence="1">
    <location>
        <begin position="14"/>
        <end position="42"/>
    </location>
</feature>
<name>A0A9Q1JDX8_SYNKA</name>
<dbReference type="EMBL" id="JAINUF010000001">
    <property type="protein sequence ID" value="KAJ8380774.1"/>
    <property type="molecule type" value="Genomic_DNA"/>
</dbReference>
<comment type="caution">
    <text evidence="2">The sequence shown here is derived from an EMBL/GenBank/DDBJ whole genome shotgun (WGS) entry which is preliminary data.</text>
</comment>
<evidence type="ECO:0000256" key="1">
    <source>
        <dbReference type="SAM" id="MobiDB-lite"/>
    </source>
</evidence>
<dbReference type="AlphaFoldDB" id="A0A9Q1JDX8"/>
<keyword evidence="3" id="KW-1185">Reference proteome</keyword>
<accession>A0A9Q1JDX8</accession>
<reference evidence="2" key="1">
    <citation type="journal article" date="2023" name="Science">
        <title>Genome structures resolve the early diversification of teleost fishes.</title>
        <authorList>
            <person name="Parey E."/>
            <person name="Louis A."/>
            <person name="Montfort J."/>
            <person name="Bouchez O."/>
            <person name="Roques C."/>
            <person name="Iampietro C."/>
            <person name="Lluch J."/>
            <person name="Castinel A."/>
            <person name="Donnadieu C."/>
            <person name="Desvignes T."/>
            <person name="Floi Bucao C."/>
            <person name="Jouanno E."/>
            <person name="Wen M."/>
            <person name="Mejri S."/>
            <person name="Dirks R."/>
            <person name="Jansen H."/>
            <person name="Henkel C."/>
            <person name="Chen W.J."/>
            <person name="Zahm M."/>
            <person name="Cabau C."/>
            <person name="Klopp C."/>
            <person name="Thompson A.W."/>
            <person name="Robinson-Rechavi M."/>
            <person name="Braasch I."/>
            <person name="Lecointre G."/>
            <person name="Bobe J."/>
            <person name="Postlethwait J.H."/>
            <person name="Berthelot C."/>
            <person name="Roest Crollius H."/>
            <person name="Guiguen Y."/>
        </authorList>
    </citation>
    <scope>NUCLEOTIDE SEQUENCE</scope>
    <source>
        <strain evidence="2">WJC10195</strain>
    </source>
</reference>
<organism evidence="2 3">
    <name type="scientific">Synaphobranchus kaupii</name>
    <name type="common">Kaup's arrowtooth eel</name>
    <dbReference type="NCBI Taxonomy" id="118154"/>
    <lineage>
        <taxon>Eukaryota</taxon>
        <taxon>Metazoa</taxon>
        <taxon>Chordata</taxon>
        <taxon>Craniata</taxon>
        <taxon>Vertebrata</taxon>
        <taxon>Euteleostomi</taxon>
        <taxon>Actinopterygii</taxon>
        <taxon>Neopterygii</taxon>
        <taxon>Teleostei</taxon>
        <taxon>Anguilliformes</taxon>
        <taxon>Synaphobranchidae</taxon>
        <taxon>Synaphobranchus</taxon>
    </lineage>
</organism>